<dbReference type="AlphaFoldDB" id="A0A3P8HAI5"/>
<reference evidence="1" key="1">
    <citation type="submission" date="2018-11" db="EMBL/GenBank/DDBJ databases">
        <authorList>
            <consortium name="Pathogen Informatics"/>
        </authorList>
    </citation>
    <scope>NUCLEOTIDE SEQUENCE [LARGE SCALE GENOMIC DNA]</scope>
</reference>
<organism evidence="1">
    <name type="scientific">Heligmosomoides polygyrus</name>
    <name type="common">Parasitic roundworm</name>
    <dbReference type="NCBI Taxonomy" id="6339"/>
    <lineage>
        <taxon>Eukaryota</taxon>
        <taxon>Metazoa</taxon>
        <taxon>Ecdysozoa</taxon>
        <taxon>Nematoda</taxon>
        <taxon>Chromadorea</taxon>
        <taxon>Rhabditida</taxon>
        <taxon>Rhabditina</taxon>
        <taxon>Rhabditomorpha</taxon>
        <taxon>Strongyloidea</taxon>
        <taxon>Heligmosomidae</taxon>
        <taxon>Heligmosomoides</taxon>
    </lineage>
</organism>
<evidence type="ECO:0000313" key="1">
    <source>
        <dbReference type="EMBL" id="VDP43413.1"/>
    </source>
</evidence>
<accession>A0A3P8HAI5</accession>
<dbReference type="OrthoDB" id="410104at2759"/>
<dbReference type="EMBL" id="UZAH01035979">
    <property type="protein sequence ID" value="VDP43413.1"/>
    <property type="molecule type" value="Genomic_DNA"/>
</dbReference>
<protein>
    <recommendedName>
        <fullName evidence="2">Reverse transcriptase domain-containing protein</fullName>
    </recommendedName>
</protein>
<evidence type="ECO:0008006" key="2">
    <source>
        <dbReference type="Google" id="ProtNLM"/>
    </source>
</evidence>
<name>A0A3P8HAI5_HELPZ</name>
<gene>
    <name evidence="1" type="ORF">HPBE_LOCUS24195</name>
</gene>
<sequence length="86" mass="9721">MPLCLAFIIQKKAFDTVESEAVIDALLTQEVPAQYIRVLRELYSGFATKISPFYNDVVIEVKRWIRQGMPYPQSSSAPPSKTSRAN</sequence>
<proteinExistence type="predicted"/>